<sequence length="264" mass="30603">MEKERELPIYNLHGTDFYVDVNKLLLSEAGDLGNKLFIRDMDDNGSFYEFEYDKREKCIVMPDFHMCEQIEDIVNATLPPLGQLDPERMAQKYGYEVAQIKGMSDQQIFGNQPGLKDRLSGALPEIELLPGHIFVVDWKHRYLLIKDDNEHGILHFSNMLKTKDETAYLCAYHIPSHSEYKYEAGDSSIPKDVIILEIPYELKLDPVAVALEYKVDINKTVRVFPVQKELRANRVRLSKEQASGIFELFRKKQEEQSQNKGLKM</sequence>
<dbReference type="EMBL" id="RAPY01000004">
    <property type="protein sequence ID" value="RKE47174.1"/>
    <property type="molecule type" value="Genomic_DNA"/>
</dbReference>
<name>A0A420ARR4_SPHD1</name>
<reference evidence="1 2" key="1">
    <citation type="submission" date="2018-09" db="EMBL/GenBank/DDBJ databases">
        <title>Genomic Encyclopedia of Type Strains, Phase III (KMG-III): the genomes of soil and plant-associated and newly described type strains.</title>
        <authorList>
            <person name="Whitman W."/>
        </authorList>
    </citation>
    <scope>NUCLEOTIDE SEQUENCE [LARGE SCALE GENOMIC DNA]</scope>
    <source>
        <strain evidence="1 2">CECT 7938</strain>
    </source>
</reference>
<comment type="caution">
    <text evidence="1">The sequence shown here is derived from an EMBL/GenBank/DDBJ whole genome shotgun (WGS) entry which is preliminary data.</text>
</comment>
<dbReference type="AlphaFoldDB" id="A0A420ARR4"/>
<proteinExistence type="predicted"/>
<evidence type="ECO:0000313" key="2">
    <source>
        <dbReference type="Proteomes" id="UP000286246"/>
    </source>
</evidence>
<organism evidence="1 2">
    <name type="scientific">Sphingobacterium detergens</name>
    <dbReference type="NCBI Taxonomy" id="1145106"/>
    <lineage>
        <taxon>Bacteria</taxon>
        <taxon>Pseudomonadati</taxon>
        <taxon>Bacteroidota</taxon>
        <taxon>Sphingobacteriia</taxon>
        <taxon>Sphingobacteriales</taxon>
        <taxon>Sphingobacteriaceae</taxon>
        <taxon>Sphingobacterium</taxon>
    </lineage>
</organism>
<keyword evidence="2" id="KW-1185">Reference proteome</keyword>
<protein>
    <submittedName>
        <fullName evidence="1">Uncharacterized protein</fullName>
    </submittedName>
</protein>
<accession>A0A420ARR4</accession>
<dbReference type="RefSeq" id="WP_120260989.1">
    <property type="nucleotide sequence ID" value="NZ_RAPY01000004.1"/>
</dbReference>
<dbReference type="Proteomes" id="UP000286246">
    <property type="component" value="Unassembled WGS sequence"/>
</dbReference>
<gene>
    <name evidence="1" type="ORF">DFQ12_4338</name>
</gene>
<evidence type="ECO:0000313" key="1">
    <source>
        <dbReference type="EMBL" id="RKE47174.1"/>
    </source>
</evidence>
<dbReference type="OrthoDB" id="771660at2"/>